<reference evidence="10 11" key="3">
    <citation type="journal article" date="2024" name="Proc. Natl. Acad. Sci. U.S.A.">
        <title>The genetic regulatory architecture and epigenomic basis for age-related changes in rattlesnake venom.</title>
        <authorList>
            <person name="Hogan M.P."/>
            <person name="Holding M.L."/>
            <person name="Nystrom G.S."/>
            <person name="Colston T.J."/>
            <person name="Bartlett D.A."/>
            <person name="Mason A.J."/>
            <person name="Ellsworth S.A."/>
            <person name="Rautsaw R.M."/>
            <person name="Lawrence K.C."/>
            <person name="Strickland J.L."/>
            <person name="He B."/>
            <person name="Fraser P."/>
            <person name="Margres M.J."/>
            <person name="Gilbert D.M."/>
            <person name="Gibbs H.L."/>
            <person name="Parkinson C.L."/>
            <person name="Rokyta D.R."/>
        </authorList>
    </citation>
    <scope>NUCLEOTIDE SEQUENCE [LARGE SCALE GENOMIC DNA]</scope>
    <source>
        <strain evidence="10">DRR0105</strain>
    </source>
</reference>
<dbReference type="PANTHER" id="PTHR14511:SF7">
    <property type="entry name" value="RETINOIC ACID-INDUCED PROTEIN 3"/>
    <property type="match status" value="1"/>
</dbReference>
<feature type="transmembrane region" description="Helical" evidence="7">
    <location>
        <begin position="209"/>
        <end position="233"/>
    </location>
</feature>
<organism evidence="9">
    <name type="scientific">Crotalus adamanteus</name>
    <name type="common">Eastern diamondback rattlesnake</name>
    <dbReference type="NCBI Taxonomy" id="8729"/>
    <lineage>
        <taxon>Eukaryota</taxon>
        <taxon>Metazoa</taxon>
        <taxon>Chordata</taxon>
        <taxon>Craniata</taxon>
        <taxon>Vertebrata</taxon>
        <taxon>Euteleostomi</taxon>
        <taxon>Lepidosauria</taxon>
        <taxon>Squamata</taxon>
        <taxon>Bifurcata</taxon>
        <taxon>Unidentata</taxon>
        <taxon>Episquamata</taxon>
        <taxon>Toxicofera</taxon>
        <taxon>Serpentes</taxon>
        <taxon>Colubroidea</taxon>
        <taxon>Viperidae</taxon>
        <taxon>Crotalinae</taxon>
        <taxon>Crotalus</taxon>
    </lineage>
</organism>
<protein>
    <submittedName>
        <fullName evidence="9 10">Retinoic acid-induced protein 3-like</fullName>
    </submittedName>
</protein>
<feature type="transmembrane region" description="Helical" evidence="7">
    <location>
        <begin position="99"/>
        <end position="120"/>
    </location>
</feature>
<evidence type="ECO:0000256" key="4">
    <source>
        <dbReference type="ARBA" id="ARBA00022989"/>
    </source>
</evidence>
<evidence type="ECO:0000259" key="8">
    <source>
        <dbReference type="Pfam" id="PF00003"/>
    </source>
</evidence>
<evidence type="ECO:0000256" key="6">
    <source>
        <dbReference type="SAM" id="MobiDB-lite"/>
    </source>
</evidence>
<reference evidence="9" key="1">
    <citation type="submission" date="2014-05" db="EMBL/GenBank/DDBJ databases">
        <title>The extremes of toxin expression variation revealed in two sympatric snake species.</title>
        <authorList>
            <person name="Margres M.J."/>
            <person name="Wray K.P."/>
            <person name="McGivern J.J."/>
            <person name="Seavy M."/>
            <person name="Sanader D."/>
            <person name="Facente J."/>
            <person name="Rokyta D.R."/>
        </authorList>
    </citation>
    <scope>NUCLEOTIDE SEQUENCE</scope>
</reference>
<name>A0A0F7Z578_CROAD</name>
<feature type="transmembrane region" description="Helical" evidence="7">
    <location>
        <begin position="132"/>
        <end position="155"/>
    </location>
</feature>
<keyword evidence="4 7" id="KW-1133">Transmembrane helix</keyword>
<dbReference type="EMBL" id="JAOTOJ010000006">
    <property type="protein sequence ID" value="KAK9399842.1"/>
    <property type="molecule type" value="Genomic_DNA"/>
</dbReference>
<comment type="subcellular location">
    <subcellularLocation>
        <location evidence="1">Membrane</location>
        <topology evidence="1">Multi-pass membrane protein</topology>
    </subcellularLocation>
</comment>
<reference evidence="10" key="2">
    <citation type="submission" date="2022-09" db="EMBL/GenBank/DDBJ databases">
        <authorList>
            <person name="Hogan M.P."/>
            <person name="Rokyta D.R."/>
        </authorList>
    </citation>
    <scope>NUCLEOTIDE SEQUENCE</scope>
    <source>
        <strain evidence="10">DRR0105</strain>
        <tissue evidence="10">Blood</tissue>
    </source>
</reference>
<dbReference type="InterPro" id="IPR051753">
    <property type="entry name" value="RA-inducible_GPCR3"/>
</dbReference>
<evidence type="ECO:0000313" key="10">
    <source>
        <dbReference type="EMBL" id="KAK9399842.1"/>
    </source>
</evidence>
<dbReference type="GO" id="GO:0005886">
    <property type="term" value="C:plasma membrane"/>
    <property type="evidence" value="ECO:0007669"/>
    <property type="project" value="TreeGrafter"/>
</dbReference>
<dbReference type="Proteomes" id="UP001474421">
    <property type="component" value="Unassembled WGS sequence"/>
</dbReference>
<evidence type="ECO:0000313" key="9">
    <source>
        <dbReference type="EMBL" id="JAI11766.1"/>
    </source>
</evidence>
<dbReference type="GO" id="GO:0043235">
    <property type="term" value="C:receptor complex"/>
    <property type="evidence" value="ECO:0007669"/>
    <property type="project" value="TreeGrafter"/>
</dbReference>
<feature type="domain" description="G-protein coupled receptors family 3 profile" evidence="8">
    <location>
        <begin position="21"/>
        <end position="266"/>
    </location>
</feature>
<accession>A0A0F7Z578</accession>
<gene>
    <name evidence="10" type="ORF">NXF25_012861</name>
</gene>
<proteinExistence type="evidence at transcript level"/>
<keyword evidence="11" id="KW-1185">Reference proteome</keyword>
<feature type="transmembrane region" description="Helical" evidence="7">
    <location>
        <begin position="175"/>
        <end position="197"/>
    </location>
</feature>
<dbReference type="GO" id="GO:0004930">
    <property type="term" value="F:G protein-coupled receptor activity"/>
    <property type="evidence" value="ECO:0007669"/>
    <property type="project" value="InterPro"/>
</dbReference>
<feature type="transmembrane region" description="Helical" evidence="7">
    <location>
        <begin position="245"/>
        <end position="264"/>
    </location>
</feature>
<dbReference type="PANTHER" id="PTHR14511">
    <property type="entry name" value="G PROTEIN COUPLED RECEPTOR, CLASS C, GROUP 5"/>
    <property type="match status" value="1"/>
</dbReference>
<evidence type="ECO:0000256" key="2">
    <source>
        <dbReference type="ARBA" id="ARBA00007242"/>
    </source>
</evidence>
<evidence type="ECO:0000256" key="5">
    <source>
        <dbReference type="ARBA" id="ARBA00023136"/>
    </source>
</evidence>
<dbReference type="GO" id="GO:0070062">
    <property type="term" value="C:extracellular exosome"/>
    <property type="evidence" value="ECO:0007669"/>
    <property type="project" value="TreeGrafter"/>
</dbReference>
<keyword evidence="3 7" id="KW-0812">Transmembrane</keyword>
<dbReference type="InterPro" id="IPR017978">
    <property type="entry name" value="GPCR_3_C"/>
</dbReference>
<dbReference type="Pfam" id="PF00003">
    <property type="entry name" value="7tm_3"/>
    <property type="match status" value="1"/>
</dbReference>
<dbReference type="EMBL" id="GBEX01002794">
    <property type="protein sequence ID" value="JAI11766.1"/>
    <property type="molecule type" value="mRNA"/>
</dbReference>
<feature type="transmembrane region" description="Helical" evidence="7">
    <location>
        <begin position="25"/>
        <end position="52"/>
    </location>
</feature>
<feature type="transmembrane region" description="Helical" evidence="7">
    <location>
        <begin position="64"/>
        <end position="87"/>
    </location>
</feature>
<evidence type="ECO:0000256" key="3">
    <source>
        <dbReference type="ARBA" id="ARBA00022692"/>
    </source>
</evidence>
<evidence type="ECO:0000313" key="11">
    <source>
        <dbReference type="Proteomes" id="UP001474421"/>
    </source>
</evidence>
<keyword evidence="5 7" id="KW-0472">Membrane</keyword>
<evidence type="ECO:0000256" key="7">
    <source>
        <dbReference type="SAM" id="Phobius"/>
    </source>
</evidence>
<dbReference type="GO" id="GO:0030295">
    <property type="term" value="F:protein kinase activator activity"/>
    <property type="evidence" value="ECO:0007669"/>
    <property type="project" value="TreeGrafter"/>
</dbReference>
<comment type="similarity">
    <text evidence="2">Belongs to the G-protein coupled receptor 3 family.</text>
</comment>
<dbReference type="AlphaFoldDB" id="A0A0F7Z578"/>
<sequence>MATTEPPQGCGNIHNDYFFLCDTNAYWGIILEALAAAGAIATIILILVLLCFISKVQDNAKRSLIPIQFLFLLGTLGIFGLTFAFIIRLNEQTAPTRFFLFGVLFALCFSCLLAHALDLVRLVRGRRPFSALGLLIMVFGLTIVQAIIAIQYVVVNITALKKLHNVMDPESQRDFVLILIYVFFLMFLLCVVSMFVFCGSYKRWKRHGFYLFLTALVSIAIWVAWIAILMHGISDLGEPSEWNDPLIGVTLIVNGWAFLLLYAIPELCVLTAPRKPGDYPQENNTCQPKGMKKTYGVENQGYAQEDNTQEENTGSYVPYSTHFQLKNLEPQQEFTIPRPKTRPSPYQGYSGGKDIKK</sequence>
<evidence type="ECO:0000256" key="1">
    <source>
        <dbReference type="ARBA" id="ARBA00004141"/>
    </source>
</evidence>
<feature type="region of interest" description="Disordered" evidence="6">
    <location>
        <begin position="328"/>
        <end position="357"/>
    </location>
</feature>